<evidence type="ECO:0000313" key="7">
    <source>
        <dbReference type="EMBL" id="MDV7693358.1"/>
    </source>
</evidence>
<feature type="binding site" evidence="4">
    <location>
        <begin position="7"/>
        <end position="11"/>
    </location>
    <ligand>
        <name>ATP</name>
        <dbReference type="ChEBI" id="CHEBI:30616"/>
    </ligand>
</feature>
<dbReference type="AlphaFoldDB" id="A0AAP5TB43"/>
<dbReference type="PANTHER" id="PTHR23407">
    <property type="entry name" value="ATPASE INHIBITOR/5-FORMYLTETRAHYDROFOLATE CYCLO-LIGASE"/>
    <property type="match status" value="1"/>
</dbReference>
<dbReference type="Pfam" id="PF01812">
    <property type="entry name" value="5-FTHF_cyc-lig"/>
    <property type="match status" value="1"/>
</dbReference>
<comment type="caution">
    <text evidence="7">The sequence shown here is derived from an EMBL/GenBank/DDBJ whole genome shotgun (WGS) entry which is preliminary data.</text>
</comment>
<accession>A0AAP5TB43</accession>
<keyword evidence="5" id="KW-0479">Metal-binding</keyword>
<keyword evidence="2 4" id="KW-0547">Nucleotide-binding</keyword>
<dbReference type="GO" id="GO:0005524">
    <property type="term" value="F:ATP binding"/>
    <property type="evidence" value="ECO:0007669"/>
    <property type="project" value="UniProtKB-KW"/>
</dbReference>
<dbReference type="NCBIfam" id="TIGR02727">
    <property type="entry name" value="MTHFS_bact"/>
    <property type="match status" value="1"/>
</dbReference>
<dbReference type="SUPFAM" id="SSF100950">
    <property type="entry name" value="NagB/RpiA/CoA transferase-like"/>
    <property type="match status" value="1"/>
</dbReference>
<feature type="binding site" evidence="4">
    <location>
        <position position="58"/>
    </location>
    <ligand>
        <name>substrate</name>
    </ligand>
</feature>
<comment type="similarity">
    <text evidence="1 5">Belongs to the 5-formyltetrahydrofolate cyclo-ligase family.</text>
</comment>
<reference evidence="7" key="1">
    <citation type="submission" date="2019-10" db="EMBL/GenBank/DDBJ databases">
        <title>Malate fermentation in French cider.</title>
        <authorList>
            <person name="Cousin F.J."/>
            <person name="Medina Fernandez S."/>
            <person name="Misery B."/>
            <person name="Laplace J.-M."/>
            <person name="Cretenet M."/>
        </authorList>
    </citation>
    <scope>NUCLEOTIDE SEQUENCE</scope>
    <source>
        <strain evidence="7">UCMA15901</strain>
    </source>
</reference>
<dbReference type="InterPro" id="IPR024185">
    <property type="entry name" value="FTHF_cligase-like_sf"/>
</dbReference>
<dbReference type="GO" id="GO:0030272">
    <property type="term" value="F:5-formyltetrahydrofolate cyclo-ligase activity"/>
    <property type="evidence" value="ECO:0007669"/>
    <property type="project" value="UniProtKB-EC"/>
</dbReference>
<gene>
    <name evidence="7" type="ORF">GA842_00400</name>
</gene>
<dbReference type="InterPro" id="IPR002698">
    <property type="entry name" value="FTHF_cligase"/>
</dbReference>
<dbReference type="GO" id="GO:0035999">
    <property type="term" value="P:tetrahydrofolate interconversion"/>
    <property type="evidence" value="ECO:0007669"/>
    <property type="project" value="TreeGrafter"/>
</dbReference>
<evidence type="ECO:0000256" key="4">
    <source>
        <dbReference type="PIRSR" id="PIRSR006806-1"/>
    </source>
</evidence>
<organism evidence="7 8">
    <name type="scientific">Pediococcus parvulus</name>
    <dbReference type="NCBI Taxonomy" id="54062"/>
    <lineage>
        <taxon>Bacteria</taxon>
        <taxon>Bacillati</taxon>
        <taxon>Bacillota</taxon>
        <taxon>Bacilli</taxon>
        <taxon>Lactobacillales</taxon>
        <taxon>Lactobacillaceae</taxon>
        <taxon>Pediococcus</taxon>
    </lineage>
</organism>
<dbReference type="PANTHER" id="PTHR23407:SF1">
    <property type="entry name" value="5-FORMYLTETRAHYDROFOLATE CYCLO-LIGASE"/>
    <property type="match status" value="1"/>
</dbReference>
<evidence type="ECO:0000256" key="2">
    <source>
        <dbReference type="ARBA" id="ARBA00022741"/>
    </source>
</evidence>
<dbReference type="GO" id="GO:0046872">
    <property type="term" value="F:metal ion binding"/>
    <property type="evidence" value="ECO:0007669"/>
    <property type="project" value="UniProtKB-KW"/>
</dbReference>
<proteinExistence type="inferred from homology"/>
<keyword evidence="7" id="KW-0436">Ligase</keyword>
<evidence type="ECO:0000256" key="6">
    <source>
        <dbReference type="SAM" id="MobiDB-lite"/>
    </source>
</evidence>
<evidence type="ECO:0000256" key="3">
    <source>
        <dbReference type="ARBA" id="ARBA00022840"/>
    </source>
</evidence>
<dbReference type="PIRSF" id="PIRSF006806">
    <property type="entry name" value="FTHF_cligase"/>
    <property type="match status" value="1"/>
</dbReference>
<feature type="region of interest" description="Disordered" evidence="6">
    <location>
        <begin position="1"/>
        <end position="25"/>
    </location>
</feature>
<name>A0AAP5TB43_9LACO</name>
<evidence type="ECO:0000256" key="1">
    <source>
        <dbReference type="ARBA" id="ARBA00010638"/>
    </source>
</evidence>
<dbReference type="Gene3D" id="3.40.50.10420">
    <property type="entry name" value="NagB/RpiA/CoA transferase-like"/>
    <property type="match status" value="1"/>
</dbReference>
<dbReference type="Proteomes" id="UP001275867">
    <property type="component" value="Unassembled WGS sequence"/>
</dbReference>
<comment type="catalytic activity">
    <reaction evidence="5">
        <text>(6S)-5-formyl-5,6,7,8-tetrahydrofolate + ATP = (6R)-5,10-methenyltetrahydrofolate + ADP + phosphate</text>
        <dbReference type="Rhea" id="RHEA:10488"/>
        <dbReference type="ChEBI" id="CHEBI:30616"/>
        <dbReference type="ChEBI" id="CHEBI:43474"/>
        <dbReference type="ChEBI" id="CHEBI:57455"/>
        <dbReference type="ChEBI" id="CHEBI:57457"/>
        <dbReference type="ChEBI" id="CHEBI:456216"/>
        <dbReference type="EC" id="6.3.3.2"/>
    </reaction>
</comment>
<feature type="binding site" evidence="4">
    <location>
        <begin position="135"/>
        <end position="143"/>
    </location>
    <ligand>
        <name>ATP</name>
        <dbReference type="ChEBI" id="CHEBI:30616"/>
    </ligand>
</feature>
<dbReference type="GO" id="GO:0009396">
    <property type="term" value="P:folic acid-containing compound biosynthetic process"/>
    <property type="evidence" value="ECO:0007669"/>
    <property type="project" value="TreeGrafter"/>
</dbReference>
<keyword evidence="5" id="KW-0460">Magnesium</keyword>
<evidence type="ECO:0000256" key="5">
    <source>
        <dbReference type="RuleBase" id="RU361279"/>
    </source>
</evidence>
<dbReference type="InterPro" id="IPR037171">
    <property type="entry name" value="NagB/RpiA_transferase-like"/>
</dbReference>
<dbReference type="EC" id="6.3.3.2" evidence="5"/>
<protein>
    <recommendedName>
        <fullName evidence="5">5-formyltetrahydrofolate cyclo-ligase</fullName>
        <ecNumber evidence="5">6.3.3.2</ecNumber>
    </recommendedName>
</protein>
<dbReference type="EMBL" id="WERX01000001">
    <property type="protein sequence ID" value="MDV7693358.1"/>
    <property type="molecule type" value="Genomic_DNA"/>
</dbReference>
<comment type="cofactor">
    <cofactor evidence="5">
        <name>Mg(2+)</name>
        <dbReference type="ChEBI" id="CHEBI:18420"/>
    </cofactor>
</comment>
<sequence>MPMQPEKKKQRTVQLGRLQSLDKAKKKQESARLYNQLFSSSEWENSSVIATTMSGGIEVDTTPVIKQATLESKTIVIPKTLPNWQMEFQILDFQTQLVKSKFDVLEPENGITVSKDSIDLILVPGLGFADAGNFRLGFGGGYYDRFLDDYSGKTISLVLSVQHFEQPGWPVESHDIPIQTLIKSEVN</sequence>
<feature type="binding site" evidence="4">
    <location>
        <position position="53"/>
    </location>
    <ligand>
        <name>substrate</name>
    </ligand>
</feature>
<keyword evidence="3 4" id="KW-0067">ATP-binding</keyword>
<evidence type="ECO:0000313" key="8">
    <source>
        <dbReference type="Proteomes" id="UP001275867"/>
    </source>
</evidence>